<evidence type="ECO:0000256" key="8">
    <source>
        <dbReference type="ARBA" id="ARBA00023002"/>
    </source>
</evidence>
<keyword evidence="8 9" id="KW-0560">Oxidoreductase</keyword>
<evidence type="ECO:0000313" key="12">
    <source>
        <dbReference type="EMBL" id="SBW26619.1"/>
    </source>
</evidence>
<evidence type="ECO:0000256" key="6">
    <source>
        <dbReference type="ARBA" id="ARBA00022630"/>
    </source>
</evidence>
<comment type="pathway">
    <text evidence="3 9">Carbohydrate metabolism; tricarboxylic acid cycle; oxaloacetate from (S)-malate (quinone route): step 1/1.</text>
</comment>
<dbReference type="PANTHER" id="PTHR43104">
    <property type="entry name" value="L-2-HYDROXYGLUTARATE DEHYDROGENASE, MITOCHONDRIAL"/>
    <property type="match status" value="1"/>
</dbReference>
<dbReference type="RefSeq" id="WP_043017007.1">
    <property type="nucleotide sequence ID" value="NZ_BPMF01000005.1"/>
</dbReference>
<evidence type="ECO:0000256" key="7">
    <source>
        <dbReference type="ARBA" id="ARBA00022827"/>
    </source>
</evidence>
<protein>
    <recommendedName>
        <fullName evidence="9">Probable malate:quinone oxidoreductase</fullName>
        <ecNumber evidence="9">1.1.5.4</ecNumber>
    </recommendedName>
    <alternativeName>
        <fullName evidence="9">MQO</fullName>
    </alternativeName>
    <alternativeName>
        <fullName evidence="9">Malate dehydrogenase [quinone]</fullName>
    </alternativeName>
</protein>
<dbReference type="Pfam" id="PF06039">
    <property type="entry name" value="Mqo"/>
    <property type="match status" value="1"/>
</dbReference>
<evidence type="ECO:0000313" key="13">
    <source>
        <dbReference type="Proteomes" id="UP000195338"/>
    </source>
</evidence>
<dbReference type="Proteomes" id="UP000195338">
    <property type="component" value="Unassembled WGS sequence"/>
</dbReference>
<dbReference type="NCBIfam" id="NF003605">
    <property type="entry name" value="PRK05257.1-4"/>
    <property type="match status" value="1"/>
</dbReference>
<name>A0ABY0JSC6_9ENTR</name>
<evidence type="ECO:0000256" key="4">
    <source>
        <dbReference type="ARBA" id="ARBA00006389"/>
    </source>
</evidence>
<dbReference type="NCBIfam" id="NF009875">
    <property type="entry name" value="PRK13339.1"/>
    <property type="match status" value="1"/>
</dbReference>
<dbReference type="NCBIfam" id="TIGR01320">
    <property type="entry name" value="mal_quin_oxido"/>
    <property type="match status" value="1"/>
</dbReference>
<dbReference type="GO" id="GO:0008924">
    <property type="term" value="F:L-malate dehydrogenase (quinone) activity"/>
    <property type="evidence" value="ECO:0007669"/>
    <property type="project" value="UniProtKB-EC"/>
</dbReference>
<sequence>MKKVTAMLFTMAVGLNVVSMAAKAKAAQEQETDVLLIGGGIMSATLGTYLQELEPQWSMTMVERLDGVAQESSNGWNNAGTGHSALMELNYTPKKADGSISIEKAVEINEAFQISRQFWAYQVNNGVMHEPHSFITTVPHMSFVWGDENVNFLRARYAALQQSTLFRGMRYSEDHAQIKEWAPLVMEGRDPQQKVAATRTEIGTDVNYGEITRQLIASLQKKPNFALQLSTEVRGFKRNADNSWTVTVADLKNNETEHDIKAKFVFIGAGGAALKLLQETDIPEAKGYAGFPVGGQFLVADNPDVVNRHLAKVYGQASVGAPPMSVPHIDTRILDGKRVVLFGPFATFSTKFLKNGSLWDLLSSTTTSNFMPMVNVGLDNFDLVKYLVSQVMLSDDDRFAALQEYYPQAKKEDWRLWQAGQRVQIIKSDAEKGGVLRLGTEVVSDKEGTIAALLGASPGASTAAPIMLHLMEKVFKDKVASPEWQAKLKTIIPSYGTRLNGNVAATEQELQYTSEVLGLKYDKPQVADEAPKPQLKPQAQPQPEQKAVADIAL</sequence>
<dbReference type="HAMAP" id="MF_00212">
    <property type="entry name" value="MQO"/>
    <property type="match status" value="1"/>
</dbReference>
<comment type="catalytic activity">
    <reaction evidence="1 9">
        <text>(S)-malate + a quinone = a quinol + oxaloacetate</text>
        <dbReference type="Rhea" id="RHEA:46012"/>
        <dbReference type="ChEBI" id="CHEBI:15589"/>
        <dbReference type="ChEBI" id="CHEBI:16452"/>
        <dbReference type="ChEBI" id="CHEBI:24646"/>
        <dbReference type="ChEBI" id="CHEBI:132124"/>
        <dbReference type="EC" id="1.1.5.4"/>
    </reaction>
</comment>
<keyword evidence="13" id="KW-1185">Reference proteome</keyword>
<comment type="cofactor">
    <cofactor evidence="2 9">
        <name>FAD</name>
        <dbReference type="ChEBI" id="CHEBI:57692"/>
    </cofactor>
</comment>
<evidence type="ECO:0000256" key="5">
    <source>
        <dbReference type="ARBA" id="ARBA00022532"/>
    </source>
</evidence>
<comment type="similarity">
    <text evidence="4 9">Belongs to the MQO family.</text>
</comment>
<dbReference type="InterPro" id="IPR036188">
    <property type="entry name" value="FAD/NAD-bd_sf"/>
</dbReference>
<evidence type="ECO:0000256" key="9">
    <source>
        <dbReference type="HAMAP-Rule" id="MF_00212"/>
    </source>
</evidence>
<gene>
    <name evidence="9" type="primary">mqo</name>
    <name evidence="12" type="ORF">BN4901_3369</name>
</gene>
<keyword evidence="6 9" id="KW-0285">Flavoprotein</keyword>
<keyword evidence="7 9" id="KW-0274">FAD</keyword>
<reference evidence="12 13" key="1">
    <citation type="submission" date="2016-04" db="EMBL/GenBank/DDBJ databases">
        <authorList>
            <person name="Mornico D."/>
        </authorList>
    </citation>
    <scope>NUCLEOTIDE SEQUENCE [LARGE SCALE GENOMIC DNA]</scope>
    <source>
        <strain evidence="12 13">A121</strain>
    </source>
</reference>
<comment type="caution">
    <text evidence="12">The sequence shown here is derived from an EMBL/GenBank/DDBJ whole genome shotgun (WGS) entry which is preliminary data.</text>
</comment>
<evidence type="ECO:0000256" key="11">
    <source>
        <dbReference type="SAM" id="SignalP"/>
    </source>
</evidence>
<feature type="signal peptide" evidence="11">
    <location>
        <begin position="1"/>
        <end position="26"/>
    </location>
</feature>
<dbReference type="SUPFAM" id="SSF51905">
    <property type="entry name" value="FAD/NAD(P)-binding domain"/>
    <property type="match status" value="1"/>
</dbReference>
<feature type="chain" id="PRO_5047271370" description="Probable malate:quinone oxidoreductase" evidence="11">
    <location>
        <begin position="27"/>
        <end position="553"/>
    </location>
</feature>
<keyword evidence="5 9" id="KW-0816">Tricarboxylic acid cycle</keyword>
<dbReference type="NCBIfam" id="NF003611">
    <property type="entry name" value="PRK05257.3-2"/>
    <property type="match status" value="1"/>
</dbReference>
<evidence type="ECO:0000256" key="3">
    <source>
        <dbReference type="ARBA" id="ARBA00005012"/>
    </source>
</evidence>
<feature type="compositionally biased region" description="Low complexity" evidence="10">
    <location>
        <begin position="532"/>
        <end position="546"/>
    </location>
</feature>
<dbReference type="NCBIfam" id="NF003603">
    <property type="entry name" value="PRK05257.1-1"/>
    <property type="match status" value="1"/>
</dbReference>
<evidence type="ECO:0000256" key="2">
    <source>
        <dbReference type="ARBA" id="ARBA00001974"/>
    </source>
</evidence>
<evidence type="ECO:0000256" key="10">
    <source>
        <dbReference type="SAM" id="MobiDB-lite"/>
    </source>
</evidence>
<accession>A0ABY0JSC6</accession>
<proteinExistence type="inferred from homology"/>
<dbReference type="NCBIfam" id="NF003606">
    <property type="entry name" value="PRK05257.2-1"/>
    <property type="match status" value="1"/>
</dbReference>
<dbReference type="GeneID" id="89548082"/>
<dbReference type="InterPro" id="IPR006231">
    <property type="entry name" value="MQO"/>
</dbReference>
<evidence type="ECO:0000256" key="1">
    <source>
        <dbReference type="ARBA" id="ARBA00001139"/>
    </source>
</evidence>
<dbReference type="Gene3D" id="3.50.50.60">
    <property type="entry name" value="FAD/NAD(P)-binding domain"/>
    <property type="match status" value="1"/>
</dbReference>
<feature type="region of interest" description="Disordered" evidence="10">
    <location>
        <begin position="528"/>
        <end position="553"/>
    </location>
</feature>
<organism evidence="12 13">
    <name type="scientific">Citrobacter europaeus</name>
    <dbReference type="NCBI Taxonomy" id="1914243"/>
    <lineage>
        <taxon>Bacteria</taxon>
        <taxon>Pseudomonadati</taxon>
        <taxon>Pseudomonadota</taxon>
        <taxon>Gammaproteobacteria</taxon>
        <taxon>Enterobacterales</taxon>
        <taxon>Enterobacteriaceae</taxon>
        <taxon>Citrobacter</taxon>
    </lineage>
</organism>
<dbReference type="EC" id="1.1.5.4" evidence="9"/>
<keyword evidence="11" id="KW-0732">Signal</keyword>
<dbReference type="PANTHER" id="PTHR43104:SF2">
    <property type="entry name" value="L-2-HYDROXYGLUTARATE DEHYDROGENASE, MITOCHONDRIAL"/>
    <property type="match status" value="1"/>
</dbReference>
<dbReference type="EMBL" id="FLUX01000037">
    <property type="protein sequence ID" value="SBW26619.1"/>
    <property type="molecule type" value="Genomic_DNA"/>
</dbReference>